<dbReference type="EMBL" id="BARS01039915">
    <property type="protein sequence ID" value="GAG24428.1"/>
    <property type="molecule type" value="Genomic_DNA"/>
</dbReference>
<evidence type="ECO:0000313" key="3">
    <source>
        <dbReference type="EMBL" id="GAG24428.1"/>
    </source>
</evidence>
<dbReference type="AlphaFoldDB" id="X0WIV9"/>
<dbReference type="GO" id="GO:0003677">
    <property type="term" value="F:DNA binding"/>
    <property type="evidence" value="ECO:0007669"/>
    <property type="project" value="UniProtKB-KW"/>
</dbReference>
<keyword evidence="1" id="KW-0175">Coiled coil</keyword>
<feature type="non-terminal residue" evidence="3">
    <location>
        <position position="1"/>
    </location>
</feature>
<feature type="coiled-coil region" evidence="1">
    <location>
        <begin position="27"/>
        <end position="54"/>
    </location>
</feature>
<dbReference type="GO" id="GO:0005524">
    <property type="term" value="F:ATP binding"/>
    <property type="evidence" value="ECO:0007669"/>
    <property type="project" value="UniProtKB-KW"/>
</dbReference>
<sequence length="254" mass="28978">IFDTDEVTPEYSVGGKRADYSLRLNNVNKVFIEVKRIEEELENHQKQLLDYSFDQGVRLAILTNGVTWWFYLPLHEGRWEQRKAYSIDILEQGSADIASRFVDFLSKDNVSTGTAVENAEAVYKGQQKINTLRETLPKAWNKIVENPDDWLIDRISDTAEGLCGFRADPELVREFLSTNKDHLIVAGVVGPASSRSSRPPPVRSVRQPLRERYAGKKISCFYFRGSRYEVSKWKGLLVGLCGILYAAHPTEFET</sequence>
<dbReference type="Pfam" id="PF04313">
    <property type="entry name" value="HSDR_N"/>
    <property type="match status" value="1"/>
</dbReference>
<feature type="non-terminal residue" evidence="3">
    <location>
        <position position="254"/>
    </location>
</feature>
<evidence type="ECO:0000256" key="1">
    <source>
        <dbReference type="SAM" id="Coils"/>
    </source>
</evidence>
<gene>
    <name evidence="3" type="ORF">S01H1_60920</name>
</gene>
<dbReference type="InterPro" id="IPR007409">
    <property type="entry name" value="Restrct_endonuc_type1_HsdR_N"/>
</dbReference>
<dbReference type="GO" id="GO:0009307">
    <property type="term" value="P:DNA restriction-modification system"/>
    <property type="evidence" value="ECO:0007669"/>
    <property type="project" value="UniProtKB-KW"/>
</dbReference>
<protein>
    <recommendedName>
        <fullName evidence="2">Restriction endonuclease type I HsdR N-terminal domain-containing protein</fullName>
    </recommendedName>
</protein>
<organism evidence="3">
    <name type="scientific">marine sediment metagenome</name>
    <dbReference type="NCBI Taxonomy" id="412755"/>
    <lineage>
        <taxon>unclassified sequences</taxon>
        <taxon>metagenomes</taxon>
        <taxon>ecological metagenomes</taxon>
    </lineage>
</organism>
<comment type="caution">
    <text evidence="3">The sequence shown here is derived from an EMBL/GenBank/DDBJ whole genome shotgun (WGS) entry which is preliminary data.</text>
</comment>
<accession>X0WIV9</accession>
<proteinExistence type="predicted"/>
<reference evidence="3" key="1">
    <citation type="journal article" date="2014" name="Front. Microbiol.">
        <title>High frequency of phylogenetically diverse reductive dehalogenase-homologous genes in deep subseafloor sedimentary metagenomes.</title>
        <authorList>
            <person name="Kawai M."/>
            <person name="Futagami T."/>
            <person name="Toyoda A."/>
            <person name="Takaki Y."/>
            <person name="Nishi S."/>
            <person name="Hori S."/>
            <person name="Arai W."/>
            <person name="Tsubouchi T."/>
            <person name="Morono Y."/>
            <person name="Uchiyama I."/>
            <person name="Ito T."/>
            <person name="Fujiyama A."/>
            <person name="Inagaki F."/>
            <person name="Takami H."/>
        </authorList>
    </citation>
    <scope>NUCLEOTIDE SEQUENCE</scope>
    <source>
        <strain evidence="3">Expedition CK06-06</strain>
    </source>
</reference>
<name>X0WIV9_9ZZZZ</name>
<evidence type="ECO:0000259" key="2">
    <source>
        <dbReference type="Pfam" id="PF04313"/>
    </source>
</evidence>
<feature type="domain" description="Restriction endonuclease type I HsdR N-terminal" evidence="2">
    <location>
        <begin position="7"/>
        <end position="71"/>
    </location>
</feature>
<dbReference type="GO" id="GO:0009035">
    <property type="term" value="F:type I site-specific deoxyribonuclease activity"/>
    <property type="evidence" value="ECO:0007669"/>
    <property type="project" value="UniProtKB-EC"/>
</dbReference>